<reference evidence="2 3" key="1">
    <citation type="submission" date="2014-11" db="EMBL/GenBank/DDBJ databases">
        <authorList>
            <person name="Diene M.Seydina."/>
        </authorList>
    </citation>
    <scope>NUCLEOTIDE SEQUENCE [LARGE SCALE GENOMIC DNA]</scope>
    <source>
        <strain evidence="2 3">Neisseria meningitidis CHUV</strain>
    </source>
</reference>
<dbReference type="AlphaFoldDB" id="A0A0H5Q9C6"/>
<evidence type="ECO:0000259" key="1">
    <source>
        <dbReference type="Pfam" id="PF07157"/>
    </source>
</evidence>
<dbReference type="Proteomes" id="UP000182715">
    <property type="component" value="Unassembled WGS sequence"/>
</dbReference>
<organism evidence="2 3">
    <name type="scientific">Neisseria meningitidis serogroup B</name>
    <dbReference type="NCBI Taxonomy" id="491"/>
    <lineage>
        <taxon>Bacteria</taxon>
        <taxon>Pseudomonadati</taxon>
        <taxon>Pseudomonadota</taxon>
        <taxon>Betaproteobacteria</taxon>
        <taxon>Neisseriales</taxon>
        <taxon>Neisseriaceae</taxon>
        <taxon>Neisseria</taxon>
    </lineage>
</organism>
<dbReference type="Pfam" id="PF07157">
    <property type="entry name" value="DNA_circ_N"/>
    <property type="match status" value="1"/>
</dbReference>
<accession>A0A0H5Q9C6</accession>
<dbReference type="InterPro" id="IPR009826">
    <property type="entry name" value="DNA_circ_N"/>
</dbReference>
<evidence type="ECO:0000313" key="3">
    <source>
        <dbReference type="Proteomes" id="UP000182715"/>
    </source>
</evidence>
<proteinExistence type="predicted"/>
<name>A0A0H5Q9C6_NEIMI</name>
<evidence type="ECO:0000313" key="2">
    <source>
        <dbReference type="EMBL" id="CRY98548.1"/>
    </source>
</evidence>
<feature type="domain" description="DNA circulation N-terminal" evidence="1">
    <location>
        <begin position="8"/>
        <end position="93"/>
    </location>
</feature>
<dbReference type="EMBL" id="CVTF01000107">
    <property type="protein sequence ID" value="CRY98548.1"/>
    <property type="molecule type" value="Genomic_DNA"/>
</dbReference>
<sequence>MSGWHTLLQDASYKGVGFDIEVVDESNGKALAEHARPFVQGIDLEDMGTTGRQVQINAVFWGKGYAGRLKKLLDALEQPGGGVLVHPVWGRMHNMIAASWSYRHEADYVDYAGIDITFREAAEAQEIFVFENAFLVELEALIADIDTYREAAIGFVDAVLAVDAGVSALWGSALGIWSAASGTFGAVRRLFDLDKIAFPDRGGYSAAAFKNGSAKLFADISVMVDTGIRREAGLADNAMHHAGWSPRQRFDGAAAVADRAAAIPDNLLTGRFSDGLQNRLNRLTAKQVQPVAQAVRLLSTSSLLSVATALIEAHGEEMTAPDLIEVNRAMRRRMQAEIAALRAVQTAAAESGGLTANAVYTEAYQTAESLRAAAGRLNALVAAVINQKPPLIVRQAPIDGTIHQIAHEFYGDIARAAELVRLNPHIHHPAFIKRGTLVNSYAK</sequence>
<protein>
    <submittedName>
        <fullName evidence="2">Phage tail/DNA circulation protein</fullName>
    </submittedName>
</protein>